<feature type="compositionally biased region" description="Basic and acidic residues" evidence="1">
    <location>
        <begin position="51"/>
        <end position="72"/>
    </location>
</feature>
<feature type="signal peptide" evidence="2">
    <location>
        <begin position="1"/>
        <end position="24"/>
    </location>
</feature>
<evidence type="ECO:0000313" key="4">
    <source>
        <dbReference type="Proteomes" id="UP001628091"/>
    </source>
</evidence>
<feature type="chain" id="PRO_5047046277" description="3',5'-cyclic-nucleotide phosphodiesterase" evidence="2">
    <location>
        <begin position="25"/>
        <end position="110"/>
    </location>
</feature>
<reference evidence="3 4" key="1">
    <citation type="submission" date="2024-10" db="EMBL/GenBank/DDBJ databases">
        <title>Isolation, draft genome sequencing and identification of Phyllobacterium sp. NSA23, isolated from leaf soil.</title>
        <authorList>
            <person name="Akita H."/>
        </authorList>
    </citation>
    <scope>NUCLEOTIDE SEQUENCE [LARGE SCALE GENOMIC DNA]</scope>
    <source>
        <strain evidence="3 4">NSA23</strain>
    </source>
</reference>
<evidence type="ECO:0000313" key="3">
    <source>
        <dbReference type="EMBL" id="GAB1580359.1"/>
    </source>
</evidence>
<dbReference type="EMBL" id="BAAFZP010000001">
    <property type="protein sequence ID" value="GAB1580359.1"/>
    <property type="molecule type" value="Genomic_DNA"/>
</dbReference>
<feature type="region of interest" description="Disordered" evidence="1">
    <location>
        <begin position="25"/>
        <end position="110"/>
    </location>
</feature>
<evidence type="ECO:0000256" key="2">
    <source>
        <dbReference type="SAM" id="SignalP"/>
    </source>
</evidence>
<accession>A0ABQ0GUL2</accession>
<dbReference type="PROSITE" id="PS51257">
    <property type="entry name" value="PROKAR_LIPOPROTEIN"/>
    <property type="match status" value="1"/>
</dbReference>
<comment type="caution">
    <text evidence="3">The sequence shown here is derived from an EMBL/GenBank/DDBJ whole genome shotgun (WGS) entry which is preliminary data.</text>
</comment>
<protein>
    <recommendedName>
        <fullName evidence="5">3',5'-cyclic-nucleotide phosphodiesterase</fullName>
    </recommendedName>
</protein>
<evidence type="ECO:0000256" key="1">
    <source>
        <dbReference type="SAM" id="MobiDB-lite"/>
    </source>
</evidence>
<keyword evidence="4" id="KW-1185">Reference proteome</keyword>
<feature type="compositionally biased region" description="Pro residues" evidence="1">
    <location>
        <begin position="87"/>
        <end position="102"/>
    </location>
</feature>
<name>A0ABQ0GUL2_9HYPH</name>
<dbReference type="RefSeq" id="WP_407863381.1">
    <property type="nucleotide sequence ID" value="NZ_BAAFZP010000001.1"/>
</dbReference>
<feature type="compositionally biased region" description="Basic and acidic residues" evidence="1">
    <location>
        <begin position="25"/>
        <end position="38"/>
    </location>
</feature>
<proteinExistence type="predicted"/>
<gene>
    <name evidence="3" type="ORF">PPNSA23_03020</name>
</gene>
<dbReference type="Proteomes" id="UP001628091">
    <property type="component" value="Unassembled WGS sequence"/>
</dbReference>
<sequence>MPNRTIIALLGLSLLACTSLPAIAQDKETGGLDRKDSGEIMPECRAQPEAGQKEKEQGETREGLAKRLERCKGVLKPPPTGDTESDIPPPDTGKTPVIPPGIVPDQPQDN</sequence>
<organism evidence="3 4">
    <name type="scientific">Phyllobacterium phragmitis</name>
    <dbReference type="NCBI Taxonomy" id="2670329"/>
    <lineage>
        <taxon>Bacteria</taxon>
        <taxon>Pseudomonadati</taxon>
        <taxon>Pseudomonadota</taxon>
        <taxon>Alphaproteobacteria</taxon>
        <taxon>Hyphomicrobiales</taxon>
        <taxon>Phyllobacteriaceae</taxon>
        <taxon>Phyllobacterium</taxon>
    </lineage>
</organism>
<keyword evidence="2" id="KW-0732">Signal</keyword>
<evidence type="ECO:0008006" key="5">
    <source>
        <dbReference type="Google" id="ProtNLM"/>
    </source>
</evidence>